<comment type="subcellular location">
    <subcellularLocation>
        <location evidence="1">Cell membrane</location>
        <topology evidence="1">Multi-pass membrane protein</topology>
    </subcellularLocation>
</comment>
<gene>
    <name evidence="8" type="ORF">PSAL_007710</name>
</gene>
<dbReference type="GO" id="GO:0015920">
    <property type="term" value="P:lipopolysaccharide transport"/>
    <property type="evidence" value="ECO:0007669"/>
    <property type="project" value="TreeGrafter"/>
</dbReference>
<dbReference type="GO" id="GO:0043190">
    <property type="term" value="C:ATP-binding cassette (ABC) transporter complex"/>
    <property type="evidence" value="ECO:0007669"/>
    <property type="project" value="InterPro"/>
</dbReference>
<dbReference type="EMBL" id="CP060436">
    <property type="protein sequence ID" value="QPM89550.1"/>
    <property type="molecule type" value="Genomic_DNA"/>
</dbReference>
<feature type="transmembrane region" description="Helical" evidence="7">
    <location>
        <begin position="12"/>
        <end position="29"/>
    </location>
</feature>
<evidence type="ECO:0000256" key="1">
    <source>
        <dbReference type="ARBA" id="ARBA00004651"/>
    </source>
</evidence>
<evidence type="ECO:0000256" key="7">
    <source>
        <dbReference type="SAM" id="Phobius"/>
    </source>
</evidence>
<dbReference type="NCBIfam" id="TIGR04407">
    <property type="entry name" value="LptF_YjgP"/>
    <property type="match status" value="1"/>
</dbReference>
<evidence type="ECO:0000256" key="3">
    <source>
        <dbReference type="ARBA" id="ARBA00022692"/>
    </source>
</evidence>
<dbReference type="InterPro" id="IPR030922">
    <property type="entry name" value="LptF"/>
</dbReference>
<dbReference type="PANTHER" id="PTHR33529:SF6">
    <property type="entry name" value="YJGP_YJGQ FAMILY PERMEASE"/>
    <property type="match status" value="1"/>
</dbReference>
<evidence type="ECO:0000313" key="9">
    <source>
        <dbReference type="Proteomes" id="UP000283786"/>
    </source>
</evidence>
<evidence type="ECO:0000256" key="4">
    <source>
        <dbReference type="ARBA" id="ARBA00022989"/>
    </source>
</evidence>
<evidence type="ECO:0000313" key="8">
    <source>
        <dbReference type="EMBL" id="QPM89550.1"/>
    </source>
</evidence>
<dbReference type="OrthoDB" id="8477889at2"/>
<feature type="transmembrane region" description="Helical" evidence="7">
    <location>
        <begin position="60"/>
        <end position="78"/>
    </location>
</feature>
<keyword evidence="9" id="KW-1185">Reference proteome</keyword>
<name>A0A418SDZ9_9RHOB</name>
<keyword evidence="4 7" id="KW-1133">Transmembrane helix</keyword>
<dbReference type="Pfam" id="PF03739">
    <property type="entry name" value="LptF_LptG"/>
    <property type="match status" value="1"/>
</dbReference>
<organism evidence="8 9">
    <name type="scientific">Pseudooceanicola algae</name>
    <dbReference type="NCBI Taxonomy" id="1537215"/>
    <lineage>
        <taxon>Bacteria</taxon>
        <taxon>Pseudomonadati</taxon>
        <taxon>Pseudomonadota</taxon>
        <taxon>Alphaproteobacteria</taxon>
        <taxon>Rhodobacterales</taxon>
        <taxon>Paracoccaceae</taxon>
        <taxon>Pseudooceanicola</taxon>
    </lineage>
</organism>
<dbReference type="KEGG" id="palw:PSAL_007710"/>
<keyword evidence="2" id="KW-1003">Cell membrane</keyword>
<dbReference type="InterPro" id="IPR005495">
    <property type="entry name" value="LptG/LptF_permease"/>
</dbReference>
<dbReference type="PANTHER" id="PTHR33529">
    <property type="entry name" value="SLR0882 PROTEIN-RELATED"/>
    <property type="match status" value="1"/>
</dbReference>
<feature type="transmembrane region" description="Helical" evidence="7">
    <location>
        <begin position="347"/>
        <end position="366"/>
    </location>
</feature>
<feature type="region of interest" description="Disordered" evidence="6">
    <location>
        <begin position="371"/>
        <end position="406"/>
    </location>
</feature>
<accession>A0A418SDZ9</accession>
<dbReference type="GO" id="GO:0055085">
    <property type="term" value="P:transmembrane transport"/>
    <property type="evidence" value="ECO:0007669"/>
    <property type="project" value="InterPro"/>
</dbReference>
<protein>
    <submittedName>
        <fullName evidence="8">Uncharacterized protein</fullName>
    </submittedName>
</protein>
<reference evidence="8 9" key="1">
    <citation type="submission" date="2020-08" db="EMBL/GenBank/DDBJ databases">
        <title>Genome sequence of Rhodobacteraceae bacterium Lw-13e.</title>
        <authorList>
            <person name="Poehlein A."/>
            <person name="Wolter L."/>
            <person name="Daniel R."/>
            <person name="Brinkhoff T."/>
        </authorList>
    </citation>
    <scope>NUCLEOTIDE SEQUENCE [LARGE SCALE GENOMIC DNA]</scope>
    <source>
        <strain evidence="8 9">Lw-13e</strain>
    </source>
</reference>
<feature type="compositionally biased region" description="Pro residues" evidence="6">
    <location>
        <begin position="379"/>
        <end position="389"/>
    </location>
</feature>
<dbReference type="RefSeq" id="WP_119839968.1">
    <property type="nucleotide sequence ID" value="NZ_CP060436.1"/>
</dbReference>
<sequence>MARFDRYLLSQLMMLFGFFALVLVAIYWINSAVRLFDQLIADGQSAWVFLEFTALTLPNVIRITLPLAGFAAAVYATNRLMADSEFVVMQATGFSPWRLARPALIFGLITAAMMGAMTHFLVPMSQEQIVLRNRDIAANVTARLLTEGTFLHPAGGITVYIREISEDGTLNDLFLSDRRRADRPQTYTAAQAYIVNANDDPEGAPQPKIVMVDGLAQDLNTETGRLFTTHFQSFSYDVGSLVDTSDFRVVSVRNLPTWMLLLQTQKVSNLTGEGIGWVVQEGHGRITQSLLCIVAALIGFSALQVGGYSRFGVWKQIGFAVLLLVAVKFVEGLVTDPVRKDPDMWPVLYFPAVLGLAISAGLLWWASRSRRPRDRAFPPDAPSDRPPGMPSGAEASGRAAATGVPA</sequence>
<keyword evidence="3 7" id="KW-0812">Transmembrane</keyword>
<feature type="transmembrane region" description="Helical" evidence="7">
    <location>
        <begin position="286"/>
        <end position="305"/>
    </location>
</feature>
<feature type="transmembrane region" description="Helical" evidence="7">
    <location>
        <begin position="317"/>
        <end position="335"/>
    </location>
</feature>
<keyword evidence="5 7" id="KW-0472">Membrane</keyword>
<proteinExistence type="predicted"/>
<dbReference type="AlphaFoldDB" id="A0A418SDZ9"/>
<evidence type="ECO:0000256" key="2">
    <source>
        <dbReference type="ARBA" id="ARBA00022475"/>
    </source>
</evidence>
<dbReference type="Proteomes" id="UP000283786">
    <property type="component" value="Chromosome"/>
</dbReference>
<feature type="transmembrane region" description="Helical" evidence="7">
    <location>
        <begin position="99"/>
        <end position="122"/>
    </location>
</feature>
<evidence type="ECO:0000256" key="6">
    <source>
        <dbReference type="SAM" id="MobiDB-lite"/>
    </source>
</evidence>
<evidence type="ECO:0000256" key="5">
    <source>
        <dbReference type="ARBA" id="ARBA00023136"/>
    </source>
</evidence>